<evidence type="ECO:0000256" key="9">
    <source>
        <dbReference type="ARBA" id="ARBA00023157"/>
    </source>
</evidence>
<keyword evidence="3" id="KW-0433">Leucine-rich repeat</keyword>
<comment type="subcellular location">
    <subcellularLocation>
        <location evidence="1">Cell membrane</location>
        <topology evidence="1">Multi-pass membrane protein</topology>
    </subcellularLocation>
</comment>
<dbReference type="Pfam" id="PF00001">
    <property type="entry name" value="7tm_1"/>
    <property type="match status" value="1"/>
</dbReference>
<dbReference type="GO" id="GO:0005886">
    <property type="term" value="C:plasma membrane"/>
    <property type="evidence" value="ECO:0007669"/>
    <property type="project" value="UniProtKB-SubCell"/>
</dbReference>
<feature type="compositionally biased region" description="Basic and acidic residues" evidence="12">
    <location>
        <begin position="914"/>
        <end position="923"/>
    </location>
</feature>
<dbReference type="PANTHER" id="PTHR24372">
    <property type="entry name" value="GLYCOPROTEIN HORMONE RECEPTOR"/>
    <property type="match status" value="1"/>
</dbReference>
<evidence type="ECO:0000256" key="8">
    <source>
        <dbReference type="ARBA" id="ARBA00023136"/>
    </source>
</evidence>
<feature type="domain" description="G-protein coupled receptors family 1 profile" evidence="14">
    <location>
        <begin position="554"/>
        <end position="807"/>
    </location>
</feature>
<feature type="compositionally biased region" description="Polar residues" evidence="12">
    <location>
        <begin position="1103"/>
        <end position="1113"/>
    </location>
</feature>
<evidence type="ECO:0000256" key="13">
    <source>
        <dbReference type="SAM" id="Phobius"/>
    </source>
</evidence>
<evidence type="ECO:0000313" key="15">
    <source>
        <dbReference type="EMBL" id="KAK2159385.1"/>
    </source>
</evidence>
<keyword evidence="7" id="KW-0297">G-protein coupled receptor</keyword>
<evidence type="ECO:0000256" key="3">
    <source>
        <dbReference type="ARBA" id="ARBA00022614"/>
    </source>
</evidence>
<evidence type="ECO:0000256" key="2">
    <source>
        <dbReference type="ARBA" id="ARBA00022475"/>
    </source>
</evidence>
<keyword evidence="11" id="KW-0807">Transducer</keyword>
<dbReference type="EMBL" id="JAODUP010000154">
    <property type="protein sequence ID" value="KAK2159385.1"/>
    <property type="molecule type" value="Genomic_DNA"/>
</dbReference>
<reference evidence="15" key="1">
    <citation type="journal article" date="2023" name="Mol. Biol. Evol.">
        <title>Third-Generation Sequencing Reveals the Adaptive Role of the Epigenome in Three Deep-Sea Polychaetes.</title>
        <authorList>
            <person name="Perez M."/>
            <person name="Aroh O."/>
            <person name="Sun Y."/>
            <person name="Lan Y."/>
            <person name="Juniper S.K."/>
            <person name="Young C.R."/>
            <person name="Angers B."/>
            <person name="Qian P.Y."/>
        </authorList>
    </citation>
    <scope>NUCLEOTIDE SEQUENCE</scope>
    <source>
        <strain evidence="15">P08H-3</strain>
    </source>
</reference>
<dbReference type="PANTHER" id="PTHR24372:SF74">
    <property type="entry name" value="LP13728P"/>
    <property type="match status" value="1"/>
</dbReference>
<dbReference type="GO" id="GO:0016500">
    <property type="term" value="F:protein-hormone receptor activity"/>
    <property type="evidence" value="ECO:0007669"/>
    <property type="project" value="InterPro"/>
</dbReference>
<evidence type="ECO:0000313" key="16">
    <source>
        <dbReference type="Proteomes" id="UP001208570"/>
    </source>
</evidence>
<name>A0AAD9N779_9ANNE</name>
<dbReference type="PRINTS" id="PR00237">
    <property type="entry name" value="GPCRRHODOPSN"/>
</dbReference>
<dbReference type="Pfam" id="PF13855">
    <property type="entry name" value="LRR_8"/>
    <property type="match status" value="1"/>
</dbReference>
<dbReference type="InterPro" id="IPR032675">
    <property type="entry name" value="LRR_dom_sf"/>
</dbReference>
<evidence type="ECO:0000256" key="5">
    <source>
        <dbReference type="ARBA" id="ARBA00022737"/>
    </source>
</evidence>
<keyword evidence="6 13" id="KW-1133">Transmembrane helix</keyword>
<keyword evidence="4 13" id="KW-0812">Transmembrane</keyword>
<protein>
    <recommendedName>
        <fullName evidence="14">G-protein coupled receptors family 1 profile domain-containing protein</fullName>
    </recommendedName>
</protein>
<organism evidence="15 16">
    <name type="scientific">Paralvinella palmiformis</name>
    <dbReference type="NCBI Taxonomy" id="53620"/>
    <lineage>
        <taxon>Eukaryota</taxon>
        <taxon>Metazoa</taxon>
        <taxon>Spiralia</taxon>
        <taxon>Lophotrochozoa</taxon>
        <taxon>Annelida</taxon>
        <taxon>Polychaeta</taxon>
        <taxon>Sedentaria</taxon>
        <taxon>Canalipalpata</taxon>
        <taxon>Terebellida</taxon>
        <taxon>Terebelliformia</taxon>
        <taxon>Alvinellidae</taxon>
        <taxon>Paralvinella</taxon>
    </lineage>
</organism>
<comment type="caution">
    <text evidence="15">The sequence shown here is derived from an EMBL/GenBank/DDBJ whole genome shotgun (WGS) entry which is preliminary data.</text>
</comment>
<dbReference type="PROSITE" id="PS00237">
    <property type="entry name" value="G_PROTEIN_RECEP_F1_1"/>
    <property type="match status" value="1"/>
</dbReference>
<keyword evidence="2" id="KW-1003">Cell membrane</keyword>
<evidence type="ECO:0000256" key="10">
    <source>
        <dbReference type="ARBA" id="ARBA00023170"/>
    </source>
</evidence>
<dbReference type="InterPro" id="IPR002131">
    <property type="entry name" value="Gphrmn_rcpt_fam"/>
</dbReference>
<feature type="transmembrane region" description="Helical" evidence="13">
    <location>
        <begin position="664"/>
        <end position="687"/>
    </location>
</feature>
<dbReference type="GO" id="GO:0009755">
    <property type="term" value="P:hormone-mediated signaling pathway"/>
    <property type="evidence" value="ECO:0007669"/>
    <property type="project" value="TreeGrafter"/>
</dbReference>
<evidence type="ECO:0000256" key="7">
    <source>
        <dbReference type="ARBA" id="ARBA00023040"/>
    </source>
</evidence>
<dbReference type="PROSITE" id="PS50262">
    <property type="entry name" value="G_PROTEIN_RECEP_F1_2"/>
    <property type="match status" value="1"/>
</dbReference>
<dbReference type="SUPFAM" id="SSF81321">
    <property type="entry name" value="Family A G protein-coupled receptor-like"/>
    <property type="match status" value="1"/>
</dbReference>
<feature type="compositionally biased region" description="Basic and acidic residues" evidence="12">
    <location>
        <begin position="1001"/>
        <end position="1023"/>
    </location>
</feature>
<evidence type="ECO:0000256" key="1">
    <source>
        <dbReference type="ARBA" id="ARBA00004651"/>
    </source>
</evidence>
<accession>A0AAD9N779</accession>
<dbReference type="Gene3D" id="1.20.1070.10">
    <property type="entry name" value="Rhodopsin 7-helix transmembrane proteins"/>
    <property type="match status" value="1"/>
</dbReference>
<keyword evidence="5" id="KW-0677">Repeat</keyword>
<evidence type="ECO:0000256" key="4">
    <source>
        <dbReference type="ARBA" id="ARBA00022692"/>
    </source>
</evidence>
<feature type="compositionally biased region" description="Polar residues" evidence="12">
    <location>
        <begin position="1052"/>
        <end position="1087"/>
    </location>
</feature>
<dbReference type="InterPro" id="IPR017452">
    <property type="entry name" value="GPCR_Rhodpsn_7TM"/>
</dbReference>
<dbReference type="Proteomes" id="UP001208570">
    <property type="component" value="Unassembled WGS sequence"/>
</dbReference>
<feature type="transmembrane region" description="Helical" evidence="13">
    <location>
        <begin position="756"/>
        <end position="778"/>
    </location>
</feature>
<dbReference type="PROSITE" id="PS51450">
    <property type="entry name" value="LRR"/>
    <property type="match status" value="1"/>
</dbReference>
<feature type="transmembrane region" description="Helical" evidence="13">
    <location>
        <begin position="622"/>
        <end position="643"/>
    </location>
</feature>
<evidence type="ECO:0000259" key="14">
    <source>
        <dbReference type="PROSITE" id="PS50262"/>
    </source>
</evidence>
<dbReference type="AlphaFoldDB" id="A0AAD9N779"/>
<dbReference type="FunFam" id="1.20.1070.10:FF:000019">
    <property type="entry name" value="Lutropin-choriogonadotropic hormone receptor"/>
    <property type="match status" value="1"/>
</dbReference>
<feature type="transmembrane region" description="Helical" evidence="13">
    <location>
        <begin position="790"/>
        <end position="810"/>
    </location>
</feature>
<dbReference type="GO" id="GO:0007189">
    <property type="term" value="P:adenylate cyclase-activating G protein-coupled receptor signaling pathway"/>
    <property type="evidence" value="ECO:0007669"/>
    <property type="project" value="TreeGrafter"/>
</dbReference>
<keyword evidence="8 13" id="KW-0472">Membrane</keyword>
<keyword evidence="9" id="KW-1015">Disulfide bond</keyword>
<keyword evidence="10" id="KW-0675">Receptor</keyword>
<feature type="transmembrane region" description="Helical" evidence="13">
    <location>
        <begin position="539"/>
        <end position="565"/>
    </location>
</feature>
<dbReference type="InterPro" id="IPR001611">
    <property type="entry name" value="Leu-rich_rpt"/>
</dbReference>
<dbReference type="CDD" id="cd15136">
    <property type="entry name" value="7tmA_Glyco_hormone_R"/>
    <property type="match status" value="1"/>
</dbReference>
<dbReference type="SUPFAM" id="SSF52058">
    <property type="entry name" value="L domain-like"/>
    <property type="match status" value="1"/>
</dbReference>
<evidence type="ECO:0000256" key="6">
    <source>
        <dbReference type="ARBA" id="ARBA00022989"/>
    </source>
</evidence>
<feature type="transmembrane region" description="Helical" evidence="13">
    <location>
        <begin position="577"/>
        <end position="599"/>
    </location>
</feature>
<dbReference type="Gene3D" id="3.80.10.10">
    <property type="entry name" value="Ribonuclease Inhibitor"/>
    <property type="match status" value="1"/>
</dbReference>
<proteinExistence type="predicted"/>
<feature type="region of interest" description="Disordered" evidence="12">
    <location>
        <begin position="888"/>
        <end position="1123"/>
    </location>
</feature>
<feature type="transmembrane region" description="Helical" evidence="13">
    <location>
        <begin position="707"/>
        <end position="727"/>
    </location>
</feature>
<dbReference type="GO" id="GO:0008528">
    <property type="term" value="F:G protein-coupled peptide receptor activity"/>
    <property type="evidence" value="ECO:0007669"/>
    <property type="project" value="TreeGrafter"/>
</dbReference>
<gene>
    <name evidence="15" type="ORF">LSH36_154g10046</name>
</gene>
<evidence type="ECO:0000256" key="12">
    <source>
        <dbReference type="SAM" id="MobiDB-lite"/>
    </source>
</evidence>
<dbReference type="PRINTS" id="PR00373">
    <property type="entry name" value="GLYCHORMONER"/>
</dbReference>
<sequence>MRCYHRNGNPKRCQSGSITIEALCLIYFRKDAVMGQRKRTEEPVPIIQQSAVVVVTECIIQHRECHKGTSYPIRSIVLLIQRHVLQTIGKAGRRIESQMEAEACICCRLHRASSTNTLRETDIEKISAMNVFDLQISKFSIYTELVQLELKDNEKLVQIDIGAFNFDPLGVPKSSLKNILIDGSPNLKKISDGAFGYFHSLSDMDLSHNKITEIPGNTFDVVQEVKIGTIDLSFNRITQLKKGSVRGALEIGTFKLQHNPLKMIEGFAFNGSKINNLDLSRTSITSLPTAGLQTLKNLTVEGTYSLQTFPSVFEMEQIKGAKLTYPHHCCAFHHPEKQNKTAYEIFKREMDAECMTTTSRVLSPTELATIWHSTTVSTKTALSFGEFEPAPTLPRGTKSLLLSLRSQHAKRRRRSAYDLDKAFGNFAHSDTANMSTYRGRFYFPGDFDEIRDDGEFGDVFETIDEDVDEFNDLFFGADTPAHFDGGFDSGNFHTSTLDPKETYLSTKRCGELVEHIKQVSCTPKPDAFNPCEDVLGFTWLRVVAWFVVITAELGNISVIVVTLCSKYKLTGLTVSKFLICNLAFADLTLGTYLMLLAAFDLSSKGHYFTHAIIWQYEGGCQVAGFLATFSTCLSTFTLTVITLERWYTIRYAMNPDKRLRLRHAAVIMLGGWTFALVMATLPLLGVSSYSKTSVCLPMETGSPLDEGYTITLMLGNAGCFVVICICYTDMYCKVRTNNTTSSAVGRSDANIAKRMASLVFTDFVCLFPIVFFGLTAAAGKPLIDVTDSKILLVVFFPLNACANPFLYVIATKHFRKDFIGMLSRFGFCERKAAEYRLAMMSNPMSMSHSRNNLSGVTHNLLHRPSVGSTLTTTTCLFDHQKASKGYPPIANNDVHLATGQGNGKDSPAVSTEAPAERYPELNRKLSVVLESNPPPSEEVGRDWLGKPPRGQRGRGLTEAGQRSSAEIRPPCKTVRSISEYSAQYLPRGELGSENNIDVDDNFERKGSESTDVSDKSLALDRTRTRLAKHSIPGDSGFGEADSTALTDENVPGSDNPTEQQTSGHVLHSSSTDTSICPMSDRTSSSNGYVDELVPIAGRDTSSERSPCSQIKPFSSSCSSSFGNQEDLRQKDAAMYPELGHGLTVGPSHDVYRIMSAPLEGYTNTSYTSEEIHLHNIQFS</sequence>
<keyword evidence="16" id="KW-1185">Reference proteome</keyword>
<dbReference type="InterPro" id="IPR000276">
    <property type="entry name" value="GPCR_Rhodpsn"/>
</dbReference>
<evidence type="ECO:0000256" key="11">
    <source>
        <dbReference type="ARBA" id="ARBA00023224"/>
    </source>
</evidence>